<dbReference type="Pfam" id="PF04069">
    <property type="entry name" value="OpuAC"/>
    <property type="match status" value="1"/>
</dbReference>
<dbReference type="AlphaFoldDB" id="A0A7W3P4Z0"/>
<dbReference type="Gene3D" id="3.40.190.120">
    <property type="entry name" value="Osmoprotection protein (prox), domain 2"/>
    <property type="match status" value="1"/>
</dbReference>
<name>A0A7W3P4Z0_9ACTN</name>
<protein>
    <submittedName>
        <fullName evidence="2">Osmoprotectant transport system substrate-binding protein</fullName>
    </submittedName>
</protein>
<sequence>MNFDRRRFLGVMAAGAGALTLGACGGSNSDPLAGGSASPAGGSSGSAAAGSIVVGSGNFTESAILGQIYSQALVAKGVQSSVKANLNSREVYIKALQDGSVSAFPEYTGNLLLYFDKNATAKTSEEVIAALPKAIGSLKVLDASQAVDQDVYCCTQEWSQKNGVTSLADLSKVQNLSVGGPPELQQRDYGPPGLKSVYGATTASFKAYSSTAVKVKDLQDGKVDIADFFTTESAIADNNLVKLADPKTLILPQQVIPLVSSAVASNSTATAALNAVQKALTTDDLLALNKKVDSDRQDPADVAKAWLQSKQLV</sequence>
<evidence type="ECO:0000313" key="3">
    <source>
        <dbReference type="Proteomes" id="UP000523079"/>
    </source>
</evidence>
<proteinExistence type="predicted"/>
<dbReference type="PROSITE" id="PS51257">
    <property type="entry name" value="PROKAR_LIPOPROTEIN"/>
    <property type="match status" value="1"/>
</dbReference>
<dbReference type="Gene3D" id="3.40.190.10">
    <property type="entry name" value="Periplasmic binding protein-like II"/>
    <property type="match status" value="1"/>
</dbReference>
<dbReference type="InterPro" id="IPR006311">
    <property type="entry name" value="TAT_signal"/>
</dbReference>
<organism evidence="2 3">
    <name type="scientific">Microlunatus kandeliicorticis</name>
    <dbReference type="NCBI Taxonomy" id="1759536"/>
    <lineage>
        <taxon>Bacteria</taxon>
        <taxon>Bacillati</taxon>
        <taxon>Actinomycetota</taxon>
        <taxon>Actinomycetes</taxon>
        <taxon>Propionibacteriales</taxon>
        <taxon>Propionibacteriaceae</taxon>
        <taxon>Microlunatus</taxon>
    </lineage>
</organism>
<keyword evidence="3" id="KW-1185">Reference proteome</keyword>
<feature type="domain" description="ABC-type glycine betaine transport system substrate-binding" evidence="1">
    <location>
        <begin position="51"/>
        <end position="308"/>
    </location>
</feature>
<dbReference type="Proteomes" id="UP000523079">
    <property type="component" value="Unassembled WGS sequence"/>
</dbReference>
<evidence type="ECO:0000313" key="2">
    <source>
        <dbReference type="EMBL" id="MBA8793409.1"/>
    </source>
</evidence>
<dbReference type="GO" id="GO:0022857">
    <property type="term" value="F:transmembrane transporter activity"/>
    <property type="evidence" value="ECO:0007669"/>
    <property type="project" value="InterPro"/>
</dbReference>
<dbReference type="CDD" id="cd13606">
    <property type="entry name" value="PBP2_ProX_like"/>
    <property type="match status" value="1"/>
</dbReference>
<dbReference type="GO" id="GO:0043190">
    <property type="term" value="C:ATP-binding cassette (ABC) transporter complex"/>
    <property type="evidence" value="ECO:0007669"/>
    <property type="project" value="InterPro"/>
</dbReference>
<evidence type="ECO:0000259" key="1">
    <source>
        <dbReference type="Pfam" id="PF04069"/>
    </source>
</evidence>
<dbReference type="PROSITE" id="PS51318">
    <property type="entry name" value="TAT"/>
    <property type="match status" value="1"/>
</dbReference>
<dbReference type="SUPFAM" id="SSF53850">
    <property type="entry name" value="Periplasmic binding protein-like II"/>
    <property type="match status" value="1"/>
</dbReference>
<comment type="caution">
    <text evidence="2">The sequence shown here is derived from an EMBL/GenBank/DDBJ whole genome shotgun (WGS) entry which is preliminary data.</text>
</comment>
<reference evidence="2 3" key="1">
    <citation type="submission" date="2020-07" db="EMBL/GenBank/DDBJ databases">
        <title>Sequencing the genomes of 1000 actinobacteria strains.</title>
        <authorList>
            <person name="Klenk H.-P."/>
        </authorList>
    </citation>
    <scope>NUCLEOTIDE SEQUENCE [LARGE SCALE GENOMIC DNA]</scope>
    <source>
        <strain evidence="2 3">DSM 100723</strain>
    </source>
</reference>
<dbReference type="InterPro" id="IPR007210">
    <property type="entry name" value="ABC_Gly_betaine_transp_sub-bd"/>
</dbReference>
<dbReference type="RefSeq" id="WP_182559040.1">
    <property type="nucleotide sequence ID" value="NZ_JACGWT010000002.1"/>
</dbReference>
<dbReference type="EMBL" id="JACGWT010000002">
    <property type="protein sequence ID" value="MBA8793409.1"/>
    <property type="molecule type" value="Genomic_DNA"/>
</dbReference>
<accession>A0A7W3P4Z0</accession>
<gene>
    <name evidence="2" type="ORF">FHX74_001014</name>
</gene>